<dbReference type="AlphaFoldDB" id="A0A1M6ZR74"/>
<dbReference type="GO" id="GO:0071949">
    <property type="term" value="F:FAD binding"/>
    <property type="evidence" value="ECO:0007669"/>
    <property type="project" value="InterPro"/>
</dbReference>
<evidence type="ECO:0000313" key="4">
    <source>
        <dbReference type="EMBL" id="SHL32944.1"/>
    </source>
</evidence>
<dbReference type="InterPro" id="IPR002938">
    <property type="entry name" value="FAD-bd"/>
</dbReference>
<feature type="domain" description="FAD-binding" evidence="3">
    <location>
        <begin position="2"/>
        <end position="172"/>
    </location>
</feature>
<dbReference type="EMBL" id="LT670844">
    <property type="protein sequence ID" value="SHL32944.1"/>
    <property type="molecule type" value="Genomic_DNA"/>
</dbReference>
<keyword evidence="1" id="KW-0560">Oxidoreductase</keyword>
<feature type="domain" description="FAD-binding" evidence="3">
    <location>
        <begin position="294"/>
        <end position="357"/>
    </location>
</feature>
<protein>
    <submittedName>
        <fullName evidence="4">2-polyprenyl-6-methoxyphenol hydroxylase</fullName>
    </submittedName>
</protein>
<dbReference type="PANTHER" id="PTHR13789">
    <property type="entry name" value="MONOOXYGENASE"/>
    <property type="match status" value="1"/>
</dbReference>
<sequence>MTVLIAGGGIGGLTLALSLHQIGVPAKVFESVAALKPLGVGINVLPHAVRELIELGLLDKLDASGVRTKELAYFSKHGKPIWSEPRGIEAGYKWPQFSIHRGTLQQILLDAATERLGAENILTSHHLSGWAETPHGVRAEFIDKATGKSAGHHDGALLIAADGIHSAIREKLYPKEGPPIWNGRILWRGITTSDAFLSDRTMIMAGHEMLKFVCYPISKEPDADGKHQINWVAERHMPPTYQWRREDYNRTAKLEEFLPWFKDWKFDWLDVPGLIRNCPNAYEYPLVDRDPVPQWTFDRVTLMGDAAHPMYPVGSNGASQAILDARVITREILAHGPTHAALAAFEVERRPATSDLVMLNRRNGPEQVMQLVEERAPDGYNAVTDVLSLRELEDIAANYKRVAGFQVEALNARPPIVTMPAKAAQASAR</sequence>
<dbReference type="RefSeq" id="WP_079542923.1">
    <property type="nucleotide sequence ID" value="NZ_LT670844.1"/>
</dbReference>
<dbReference type="NCBIfam" id="NF005720">
    <property type="entry name" value="PRK07538.1"/>
    <property type="match status" value="1"/>
</dbReference>
<evidence type="ECO:0000256" key="2">
    <source>
        <dbReference type="ARBA" id="ARBA00023033"/>
    </source>
</evidence>
<proteinExistence type="predicted"/>
<dbReference type="PRINTS" id="PR00420">
    <property type="entry name" value="RNGMNOXGNASE"/>
</dbReference>
<dbReference type="SUPFAM" id="SSF51905">
    <property type="entry name" value="FAD/NAD(P)-binding domain"/>
    <property type="match status" value="1"/>
</dbReference>
<dbReference type="Proteomes" id="UP000189935">
    <property type="component" value="Chromosome I"/>
</dbReference>
<organism evidence="4 5">
    <name type="scientific">Bradyrhizobium lablabi</name>
    <dbReference type="NCBI Taxonomy" id="722472"/>
    <lineage>
        <taxon>Bacteria</taxon>
        <taxon>Pseudomonadati</taxon>
        <taxon>Pseudomonadota</taxon>
        <taxon>Alphaproteobacteria</taxon>
        <taxon>Hyphomicrobiales</taxon>
        <taxon>Nitrobacteraceae</taxon>
        <taxon>Bradyrhizobium</taxon>
    </lineage>
</organism>
<accession>A0A1M6ZR74</accession>
<dbReference type="InterPro" id="IPR050493">
    <property type="entry name" value="FAD-dep_Monooxygenase_BioMet"/>
</dbReference>
<keyword evidence="2" id="KW-0503">Monooxygenase</keyword>
<dbReference type="OrthoDB" id="4230779at2"/>
<dbReference type="GO" id="GO:0004497">
    <property type="term" value="F:monooxygenase activity"/>
    <property type="evidence" value="ECO:0007669"/>
    <property type="project" value="UniProtKB-KW"/>
</dbReference>
<evidence type="ECO:0000259" key="3">
    <source>
        <dbReference type="Pfam" id="PF01494"/>
    </source>
</evidence>
<reference evidence="4 5" key="1">
    <citation type="submission" date="2016-11" db="EMBL/GenBank/DDBJ databases">
        <authorList>
            <person name="Jaros S."/>
            <person name="Januszkiewicz K."/>
            <person name="Wedrychowicz H."/>
        </authorList>
    </citation>
    <scope>NUCLEOTIDE SEQUENCE [LARGE SCALE GENOMIC DNA]</scope>
    <source>
        <strain evidence="4 5">GAS499</strain>
    </source>
</reference>
<dbReference type="Pfam" id="PF01494">
    <property type="entry name" value="FAD_binding_3"/>
    <property type="match status" value="2"/>
</dbReference>
<dbReference type="Gene3D" id="3.50.50.60">
    <property type="entry name" value="FAD/NAD(P)-binding domain"/>
    <property type="match status" value="1"/>
</dbReference>
<dbReference type="InterPro" id="IPR036188">
    <property type="entry name" value="FAD/NAD-bd_sf"/>
</dbReference>
<dbReference type="Gene3D" id="3.30.9.30">
    <property type="match status" value="1"/>
</dbReference>
<evidence type="ECO:0000313" key="5">
    <source>
        <dbReference type="Proteomes" id="UP000189935"/>
    </source>
</evidence>
<gene>
    <name evidence="4" type="ORF">SAMN05444159_5627</name>
</gene>
<dbReference type="SUPFAM" id="SSF54373">
    <property type="entry name" value="FAD-linked reductases, C-terminal domain"/>
    <property type="match status" value="1"/>
</dbReference>
<dbReference type="PANTHER" id="PTHR13789:SF268">
    <property type="entry name" value="5-METHYLPHENAZINE-1-CARBOXYLATE 1-MONOOXYGENASE"/>
    <property type="match status" value="1"/>
</dbReference>
<evidence type="ECO:0000256" key="1">
    <source>
        <dbReference type="ARBA" id="ARBA00023002"/>
    </source>
</evidence>
<name>A0A1M6ZR74_9BRAD</name>